<organism evidence="1">
    <name type="scientific">marine metagenome</name>
    <dbReference type="NCBI Taxonomy" id="408172"/>
    <lineage>
        <taxon>unclassified sequences</taxon>
        <taxon>metagenomes</taxon>
        <taxon>ecological metagenomes</taxon>
    </lineage>
</organism>
<evidence type="ECO:0000313" key="1">
    <source>
        <dbReference type="EMBL" id="SVB90245.1"/>
    </source>
</evidence>
<accession>A0A382HT35</accession>
<proteinExistence type="predicted"/>
<dbReference type="AlphaFoldDB" id="A0A382HT35"/>
<name>A0A382HT35_9ZZZZ</name>
<dbReference type="EMBL" id="UINC01063045">
    <property type="protein sequence ID" value="SVB90245.1"/>
    <property type="molecule type" value="Genomic_DNA"/>
</dbReference>
<feature type="non-terminal residue" evidence="1">
    <location>
        <position position="36"/>
    </location>
</feature>
<protein>
    <submittedName>
        <fullName evidence="1">Uncharacterized protein</fullName>
    </submittedName>
</protein>
<reference evidence="1" key="1">
    <citation type="submission" date="2018-05" db="EMBL/GenBank/DDBJ databases">
        <authorList>
            <person name="Lanie J.A."/>
            <person name="Ng W.-L."/>
            <person name="Kazmierczak K.M."/>
            <person name="Andrzejewski T.M."/>
            <person name="Davidsen T.M."/>
            <person name="Wayne K.J."/>
            <person name="Tettelin H."/>
            <person name="Glass J.I."/>
            <person name="Rusch D."/>
            <person name="Podicherti R."/>
            <person name="Tsui H.-C.T."/>
            <person name="Winkler M.E."/>
        </authorList>
    </citation>
    <scope>NUCLEOTIDE SEQUENCE</scope>
</reference>
<gene>
    <name evidence="1" type="ORF">METZ01_LOCUS243099</name>
</gene>
<sequence>MNKFFMIILVLFAVNPNNNGIAQLDNPELYDIGGEF</sequence>